<name>A0A098ECR3_9ZZZZ</name>
<protein>
    <submittedName>
        <fullName evidence="1">Uncharacterized protein</fullName>
    </submittedName>
</protein>
<evidence type="ECO:0000313" key="1">
    <source>
        <dbReference type="EMBL" id="CEG12805.1"/>
    </source>
</evidence>
<dbReference type="AlphaFoldDB" id="A0A098ECR3"/>
<sequence length="46" mass="5684">MFEDTDKEGVVWSNSKLIWKVVLLELWFRIFIDKQNEKQKFTNYSE</sequence>
<proteinExistence type="predicted"/>
<gene>
    <name evidence="1" type="ORF">MSIBF_A2740004</name>
</gene>
<organism evidence="1">
    <name type="scientific">groundwater metagenome</name>
    <dbReference type="NCBI Taxonomy" id="717931"/>
    <lineage>
        <taxon>unclassified sequences</taxon>
        <taxon>metagenomes</taxon>
        <taxon>ecological metagenomes</taxon>
    </lineage>
</organism>
<dbReference type="EMBL" id="CCXY01000195">
    <property type="protein sequence ID" value="CEG12805.1"/>
    <property type="molecule type" value="Genomic_DNA"/>
</dbReference>
<reference evidence="1" key="1">
    <citation type="submission" date="2014-09" db="EMBL/GenBank/DDBJ databases">
        <authorList>
            <person name="Probst J Alexander"/>
        </authorList>
    </citation>
    <scope>NUCLEOTIDE SEQUENCE</scope>
</reference>
<accession>A0A098ECR3</accession>